<dbReference type="InterPro" id="IPR023340">
    <property type="entry name" value="UMA"/>
</dbReference>
<proteinExistence type="predicted"/>
<organism evidence="3 4">
    <name type="scientific">Priapulus caudatus</name>
    <name type="common">Priapulid worm</name>
    <dbReference type="NCBI Taxonomy" id="37621"/>
    <lineage>
        <taxon>Eukaryota</taxon>
        <taxon>Metazoa</taxon>
        <taxon>Ecdysozoa</taxon>
        <taxon>Scalidophora</taxon>
        <taxon>Priapulida</taxon>
        <taxon>Priapulimorpha</taxon>
        <taxon>Priapulimorphida</taxon>
        <taxon>Priapulidae</taxon>
        <taxon>Priapulus</taxon>
    </lineage>
</organism>
<feature type="domain" description="UMA" evidence="2">
    <location>
        <begin position="20"/>
        <end position="65"/>
    </location>
</feature>
<dbReference type="GeneID" id="106807968"/>
<evidence type="ECO:0000256" key="1">
    <source>
        <dbReference type="SAM" id="MobiDB-lite"/>
    </source>
</evidence>
<evidence type="ECO:0000313" key="3">
    <source>
        <dbReference type="Proteomes" id="UP000695022"/>
    </source>
</evidence>
<dbReference type="Gene3D" id="1.20.120.1920">
    <property type="entry name" value="UBAP1 SOUBA domain"/>
    <property type="match status" value="1"/>
</dbReference>
<name>A0ABM1E1A8_PRICU</name>
<dbReference type="PANTHER" id="PTHR15960:SF5">
    <property type="entry name" value="LD44032P"/>
    <property type="match status" value="1"/>
</dbReference>
<dbReference type="RefSeq" id="XP_014665979.1">
    <property type="nucleotide sequence ID" value="XM_014810493.1"/>
</dbReference>
<dbReference type="PANTHER" id="PTHR15960">
    <property type="entry name" value="LD44032P"/>
    <property type="match status" value="1"/>
</dbReference>
<keyword evidence="3" id="KW-1185">Reference proteome</keyword>
<dbReference type="Proteomes" id="UP000695022">
    <property type="component" value="Unplaced"/>
</dbReference>
<dbReference type="PROSITE" id="PS51497">
    <property type="entry name" value="UMA"/>
    <property type="match status" value="1"/>
</dbReference>
<protein>
    <submittedName>
        <fullName evidence="4">Ubiquitin-associated protein 1-like isoform X1</fullName>
    </submittedName>
</protein>
<dbReference type="InterPro" id="IPR042575">
    <property type="entry name" value="UBAP1_C"/>
</dbReference>
<gene>
    <name evidence="4" type="primary">LOC106807968</name>
</gene>
<feature type="region of interest" description="Disordered" evidence="1">
    <location>
        <begin position="327"/>
        <end position="410"/>
    </location>
</feature>
<feature type="compositionally biased region" description="Polar residues" evidence="1">
    <location>
        <begin position="336"/>
        <end position="350"/>
    </location>
</feature>
<accession>A0ABM1E1A8</accession>
<dbReference type="CDD" id="cd14316">
    <property type="entry name" value="UBA2_UBAP1_like"/>
    <property type="match status" value="1"/>
</dbReference>
<evidence type="ECO:0000259" key="2">
    <source>
        <dbReference type="PROSITE" id="PS51497"/>
    </source>
</evidence>
<feature type="compositionally biased region" description="Low complexity" evidence="1">
    <location>
        <begin position="89"/>
        <end position="109"/>
    </location>
</feature>
<feature type="compositionally biased region" description="Polar residues" evidence="1">
    <location>
        <begin position="399"/>
        <end position="410"/>
    </location>
</feature>
<feature type="region of interest" description="Disordered" evidence="1">
    <location>
        <begin position="89"/>
        <end position="145"/>
    </location>
</feature>
<reference evidence="4" key="1">
    <citation type="submission" date="2025-08" db="UniProtKB">
        <authorList>
            <consortium name="RefSeq"/>
        </authorList>
    </citation>
    <scope>IDENTIFICATION</scope>
</reference>
<feature type="compositionally biased region" description="Basic and acidic residues" evidence="1">
    <location>
        <begin position="113"/>
        <end position="127"/>
    </location>
</feature>
<dbReference type="InterPro" id="IPR038870">
    <property type="entry name" value="UBAP1"/>
</dbReference>
<sequence>MDFTTEQSSSLQSLSSMSYLEGVPFKIGDKFICPSKITLPISYHQWNPSEILNIDYDFSLEEKVVAWAEGQRAAKEAMAQARAQQVAAEVEAFSRQSGSSESDQGESSGEGSGNDRSDVVAVDRDPPGGDMYTDEVSAASGATGGTVTGLSGFAQPRMGIESSTSLPAAAKPSVGGVCEGMLQPIQAAAKQPDNQASSVETKHTINLEDFENNTDPFDSVELKTINDLEELKNVLQGPGPPTDAQLSGYQTGNYGQAYPAGNQAAAVSQAPTVSMYSDVYVPRQFFPIQQTIPPIPSSAAQTYSYADTANTYSQTGQYSRYMGDWPSSFGQPPCDDSQNSIRRCSKSTPDISIEDDLAPVSTRIRSKSKSPPPRASNMWSPYRQLPPIPNSQDGRRCSETSNRLPSLSESETMVKQLALSEEPNPYNELSSEAQSLVMQLTGMGFPHARTARAVKALGTDDKKVVDHLCLVDALTEEGHCSLDAEDALHIFNQDNKKAADFLKLRRQCLDLGFQPSAVREALIKFNLDRDKALDHLCSTS</sequence>
<evidence type="ECO:0000313" key="4">
    <source>
        <dbReference type="RefSeq" id="XP_014665979.1"/>
    </source>
</evidence>